<keyword evidence="2" id="KW-0812">Transmembrane</keyword>
<evidence type="ECO:0000256" key="1">
    <source>
        <dbReference type="SAM" id="Coils"/>
    </source>
</evidence>
<feature type="transmembrane region" description="Helical" evidence="2">
    <location>
        <begin position="337"/>
        <end position="359"/>
    </location>
</feature>
<proteinExistence type="predicted"/>
<feature type="signal peptide" evidence="3">
    <location>
        <begin position="1"/>
        <end position="29"/>
    </location>
</feature>
<feature type="chain" id="PRO_5018548794" description="DUF6377 domain-containing protein" evidence="3">
    <location>
        <begin position="30"/>
        <end position="553"/>
    </location>
</feature>
<feature type="coiled-coil region" evidence="1">
    <location>
        <begin position="362"/>
        <end position="413"/>
    </location>
</feature>
<accession>A0A3S4X668</accession>
<sequence length="553" mass="64772">MLKFNSTNTIMKKILLAVICSLFSLPMLCEEHDLQALLHKLDDAIEQSDVIEQQHRKAIENLLKMFDEAVDDKIRYKSCLDLFFQYKKCNLDSMYIYAKEGWLLAKKMDDDEKIQSSMLNVADAYKKLARYDEALNILQNMDKNYIRTHGKQYYNMLHGIYFSLLKEGRSSEEQRFYRLMQRRYRDSMAVYEKPNSMMYVCNQSMILRLDGQYDQAIKLFRHYEKEHPDSIWNDASACAVASEVYAAAGYKDKGMLYLVKASILDKLSGNKSYTALQDLSRMLYERGDIDHAYRYMMVCMNDIMQSKAKSRLTNVASFLPIITAAHDKVVEEKRTTFIIYIITLVSFLLVLVIMVLLILRRNRRLSVLRHELESKNTKLQEKDVSIEAKNKELALLNDQLQEENNIKEEYIAQLFNICSIYINDLENYRLSLLTKMKTHKTKELLITLESPVASKYKRDLYRLFDTIFLKLFPNFISDFNSLITDGTVFLPKEGEILSPELRIYALVRLGITDSVRISSFLGYSKQTVYNYRQKVRSHIGISRDELIEKVKLL</sequence>
<dbReference type="InterPro" id="IPR045957">
    <property type="entry name" value="DUF6377"/>
</dbReference>
<protein>
    <recommendedName>
        <fullName evidence="4">DUF6377 domain-containing protein</fullName>
    </recommendedName>
</protein>
<evidence type="ECO:0000313" key="6">
    <source>
        <dbReference type="Proteomes" id="UP000274578"/>
    </source>
</evidence>
<dbReference type="Proteomes" id="UP000274578">
    <property type="component" value="Chromosome 1"/>
</dbReference>
<dbReference type="Gene3D" id="1.25.40.10">
    <property type="entry name" value="Tetratricopeptide repeat domain"/>
    <property type="match status" value="1"/>
</dbReference>
<dbReference type="InterPro" id="IPR011990">
    <property type="entry name" value="TPR-like_helical_dom_sf"/>
</dbReference>
<reference evidence="5 6" key="1">
    <citation type="submission" date="2018-12" db="EMBL/GenBank/DDBJ databases">
        <authorList>
            <consortium name="Pathogen Informatics"/>
        </authorList>
    </citation>
    <scope>NUCLEOTIDE SEQUENCE [LARGE SCALE GENOMIC DNA]</scope>
    <source>
        <strain evidence="5 6">NCTC13071</strain>
    </source>
</reference>
<evidence type="ECO:0000256" key="2">
    <source>
        <dbReference type="SAM" id="Phobius"/>
    </source>
</evidence>
<dbReference type="KEGG" id="poc:NCTC13071_00787"/>
<keyword evidence="2" id="KW-1133">Transmembrane helix</keyword>
<evidence type="ECO:0000259" key="4">
    <source>
        <dbReference type="Pfam" id="PF19904"/>
    </source>
</evidence>
<dbReference type="SUPFAM" id="SSF48452">
    <property type="entry name" value="TPR-like"/>
    <property type="match status" value="1"/>
</dbReference>
<name>A0A3S4X668_9BACT</name>
<organism evidence="5 6">
    <name type="scientific">Segatella oris</name>
    <dbReference type="NCBI Taxonomy" id="28135"/>
    <lineage>
        <taxon>Bacteria</taxon>
        <taxon>Pseudomonadati</taxon>
        <taxon>Bacteroidota</taxon>
        <taxon>Bacteroidia</taxon>
        <taxon>Bacteroidales</taxon>
        <taxon>Prevotellaceae</taxon>
        <taxon>Segatella</taxon>
    </lineage>
</organism>
<evidence type="ECO:0000313" key="5">
    <source>
        <dbReference type="EMBL" id="VEH14803.1"/>
    </source>
</evidence>
<keyword evidence="3" id="KW-0732">Signal</keyword>
<keyword evidence="1" id="KW-0175">Coiled coil</keyword>
<keyword evidence="2" id="KW-0472">Membrane</keyword>
<feature type="domain" description="DUF6377" evidence="4">
    <location>
        <begin position="268"/>
        <end position="518"/>
    </location>
</feature>
<evidence type="ECO:0000256" key="3">
    <source>
        <dbReference type="SAM" id="SignalP"/>
    </source>
</evidence>
<dbReference type="AlphaFoldDB" id="A0A3S4X668"/>
<dbReference type="Pfam" id="PF19904">
    <property type="entry name" value="DUF6377"/>
    <property type="match status" value="1"/>
</dbReference>
<gene>
    <name evidence="5" type="ORF">NCTC13071_00787</name>
</gene>
<dbReference type="EMBL" id="LR134384">
    <property type="protein sequence ID" value="VEH14803.1"/>
    <property type="molecule type" value="Genomic_DNA"/>
</dbReference>
<feature type="coiled-coil region" evidence="1">
    <location>
        <begin position="34"/>
        <end position="61"/>
    </location>
</feature>